<keyword evidence="2 4" id="KW-0238">DNA-binding</keyword>
<dbReference type="Gene3D" id="1.10.357.10">
    <property type="entry name" value="Tetracycline Repressor, domain 2"/>
    <property type="match status" value="1"/>
</dbReference>
<protein>
    <submittedName>
        <fullName evidence="6">TetR/AcrR family transcriptional regulator</fullName>
    </submittedName>
</protein>
<dbReference type="InterPro" id="IPR049445">
    <property type="entry name" value="TetR_SbtR-like_C"/>
</dbReference>
<evidence type="ECO:0000256" key="2">
    <source>
        <dbReference type="ARBA" id="ARBA00023125"/>
    </source>
</evidence>
<keyword evidence="7" id="KW-1185">Reference proteome</keyword>
<dbReference type="SUPFAM" id="SSF46689">
    <property type="entry name" value="Homeodomain-like"/>
    <property type="match status" value="1"/>
</dbReference>
<dbReference type="AlphaFoldDB" id="A0A372FUQ7"/>
<evidence type="ECO:0000259" key="5">
    <source>
        <dbReference type="PROSITE" id="PS50977"/>
    </source>
</evidence>
<dbReference type="Pfam" id="PF21597">
    <property type="entry name" value="TetR_C_43"/>
    <property type="match status" value="1"/>
</dbReference>
<keyword evidence="3" id="KW-0804">Transcription</keyword>
<dbReference type="PROSITE" id="PS50977">
    <property type="entry name" value="HTH_TETR_2"/>
    <property type="match status" value="1"/>
</dbReference>
<dbReference type="InterPro" id="IPR001647">
    <property type="entry name" value="HTH_TetR"/>
</dbReference>
<dbReference type="InterPro" id="IPR036271">
    <property type="entry name" value="Tet_transcr_reg_TetR-rel_C_sf"/>
</dbReference>
<name>A0A372FUQ7_9ACTN</name>
<sequence length="195" mass="20751">MDYPRAVSTDPPTNAEPLRADSARVRARMLRAARERLAAGDTELPMNAIAKAAGVGVGTVYRHFPSRQALLEALAAERFTHLVDAAEQAAAGPDIATELARLLRTALDHQLGDPALAAVLAEPEAARPETRALGQALTTAVDRLLHRARAAGAIRPEITADDVRALFCGLQHAVTVSGDADRDRYVGILLRGLRA</sequence>
<keyword evidence="1" id="KW-0805">Transcription regulation</keyword>
<dbReference type="OrthoDB" id="9795011at2"/>
<feature type="domain" description="HTH tetR-type" evidence="5">
    <location>
        <begin position="23"/>
        <end position="82"/>
    </location>
</feature>
<dbReference type="EMBL" id="QVFU01000029">
    <property type="protein sequence ID" value="RFS44485.1"/>
    <property type="molecule type" value="Genomic_DNA"/>
</dbReference>
<gene>
    <name evidence="6" type="ORF">D0Q02_22100</name>
</gene>
<dbReference type="InterPro" id="IPR050109">
    <property type="entry name" value="HTH-type_TetR-like_transc_reg"/>
</dbReference>
<comment type="caution">
    <text evidence="6">The sequence shown here is derived from an EMBL/GenBank/DDBJ whole genome shotgun (WGS) entry which is preliminary data.</text>
</comment>
<dbReference type="PANTHER" id="PTHR30055">
    <property type="entry name" value="HTH-TYPE TRANSCRIPTIONAL REGULATOR RUTR"/>
    <property type="match status" value="1"/>
</dbReference>
<evidence type="ECO:0000313" key="7">
    <source>
        <dbReference type="Proteomes" id="UP000262621"/>
    </source>
</evidence>
<proteinExistence type="predicted"/>
<feature type="DNA-binding region" description="H-T-H motif" evidence="4">
    <location>
        <begin position="45"/>
        <end position="64"/>
    </location>
</feature>
<dbReference type="Pfam" id="PF00440">
    <property type="entry name" value="TetR_N"/>
    <property type="match status" value="1"/>
</dbReference>
<dbReference type="GO" id="GO:0003700">
    <property type="term" value="F:DNA-binding transcription factor activity"/>
    <property type="evidence" value="ECO:0007669"/>
    <property type="project" value="TreeGrafter"/>
</dbReference>
<dbReference type="Proteomes" id="UP000262621">
    <property type="component" value="Unassembled WGS sequence"/>
</dbReference>
<reference evidence="6 7" key="1">
    <citation type="submission" date="2018-08" db="EMBL/GenBank/DDBJ databases">
        <title>Verrucosispora craniellae sp. nov., isolated from a marine sponge in the South China Sea.</title>
        <authorList>
            <person name="Li L."/>
            <person name="Lin H.W."/>
        </authorList>
    </citation>
    <scope>NUCLEOTIDE SEQUENCE [LARGE SCALE GENOMIC DNA]</scope>
    <source>
        <strain evidence="6 7">LHW63014</strain>
    </source>
</reference>
<evidence type="ECO:0000256" key="1">
    <source>
        <dbReference type="ARBA" id="ARBA00023015"/>
    </source>
</evidence>
<organism evidence="6 7">
    <name type="scientific">Micromonospora craniellae</name>
    <dbReference type="NCBI Taxonomy" id="2294034"/>
    <lineage>
        <taxon>Bacteria</taxon>
        <taxon>Bacillati</taxon>
        <taxon>Actinomycetota</taxon>
        <taxon>Actinomycetes</taxon>
        <taxon>Micromonosporales</taxon>
        <taxon>Micromonosporaceae</taxon>
        <taxon>Micromonospora</taxon>
    </lineage>
</organism>
<accession>A0A372FUQ7</accession>
<dbReference type="PANTHER" id="PTHR30055:SF234">
    <property type="entry name" value="HTH-TYPE TRANSCRIPTIONAL REGULATOR BETI"/>
    <property type="match status" value="1"/>
</dbReference>
<evidence type="ECO:0000256" key="3">
    <source>
        <dbReference type="ARBA" id="ARBA00023163"/>
    </source>
</evidence>
<dbReference type="SUPFAM" id="SSF48498">
    <property type="entry name" value="Tetracyclin repressor-like, C-terminal domain"/>
    <property type="match status" value="1"/>
</dbReference>
<evidence type="ECO:0000313" key="6">
    <source>
        <dbReference type="EMBL" id="RFS44485.1"/>
    </source>
</evidence>
<dbReference type="InterPro" id="IPR009057">
    <property type="entry name" value="Homeodomain-like_sf"/>
</dbReference>
<evidence type="ECO:0000256" key="4">
    <source>
        <dbReference type="PROSITE-ProRule" id="PRU00335"/>
    </source>
</evidence>
<dbReference type="GO" id="GO:0000976">
    <property type="term" value="F:transcription cis-regulatory region binding"/>
    <property type="evidence" value="ECO:0007669"/>
    <property type="project" value="TreeGrafter"/>
</dbReference>